<sequence length="176" mass="18948">NPYPAFVLAFDVGEVEDLRDQIRRSAGYDVYAGDSAADRELEEWVAGVLASQEGEGGAGGMLRGVAEKVRDLREKDRAALGRVREEVKAEGEETKRGVEGGNSAGWFGGWFASRPAYDPTTSSNPYVNGRKELRAGATLCARCGQLGHLATQCAYAPLAPEEQNHLSRMIATRMAG</sequence>
<reference evidence="3 4" key="1">
    <citation type="journal article" date="2018" name="IMA Fungus">
        <title>IMA Genome-F 10: Nine draft genome sequences of Claviceps purpurea s.lat., including C. arundinis, C. humidiphila, and C. cf. spartinae, pseudomolecules for the pitch canker pathogen Fusarium circinatum, draft genome of Davidsoniella eucalypti, Grosmannia galeiformis, Quambalaria eucalypti, and Teratosphaeria destructans.</title>
        <authorList>
            <person name="Wingfield B.D."/>
            <person name="Liu M."/>
            <person name="Nguyen H.D."/>
            <person name="Lane F.A."/>
            <person name="Morgan S.W."/>
            <person name="De Vos L."/>
            <person name="Wilken P.M."/>
            <person name="Duong T.A."/>
            <person name="Aylward J."/>
            <person name="Coetzee M.P."/>
            <person name="Dadej K."/>
            <person name="De Beer Z.W."/>
            <person name="Findlay W."/>
            <person name="Havenga M."/>
            <person name="Kolarik M."/>
            <person name="Menzies J.G."/>
            <person name="Naidoo K."/>
            <person name="Pochopski O."/>
            <person name="Shoukouhi P."/>
            <person name="Santana Q.C."/>
            <person name="Seifert K.A."/>
            <person name="Soal N."/>
            <person name="Steenkamp E.T."/>
            <person name="Tatham C.T."/>
            <person name="van der Nest M.A."/>
            <person name="Wingfield M.J."/>
        </authorList>
    </citation>
    <scope>NUCLEOTIDE SEQUENCE [LARGE SCALE GENOMIC DNA]</scope>
    <source>
        <strain evidence="3">CMW44962</strain>
    </source>
</reference>
<keyword evidence="1" id="KW-0863">Zinc-finger</keyword>
<dbReference type="GO" id="GO:0003676">
    <property type="term" value="F:nucleic acid binding"/>
    <property type="evidence" value="ECO:0007669"/>
    <property type="project" value="InterPro"/>
</dbReference>
<dbReference type="PROSITE" id="PS50158">
    <property type="entry name" value="ZF_CCHC"/>
    <property type="match status" value="1"/>
</dbReference>
<protein>
    <recommendedName>
        <fullName evidence="2">CCHC-type domain-containing protein</fullName>
    </recommendedName>
</protein>
<dbReference type="OrthoDB" id="3558022at2759"/>
<comment type="caution">
    <text evidence="3">The sequence shown here is derived from an EMBL/GenBank/DDBJ whole genome shotgun (WGS) entry which is preliminary data.</text>
</comment>
<reference evidence="3 4" key="2">
    <citation type="journal article" date="2021" name="Curr. Genet.">
        <title>Genetic response to nitrogen starvation in the aggressive Eucalyptus foliar pathogen Teratosphaeria destructans.</title>
        <authorList>
            <person name="Havenga M."/>
            <person name="Wingfield B.D."/>
            <person name="Wingfield M.J."/>
            <person name="Dreyer L.L."/>
            <person name="Roets F."/>
            <person name="Aylward J."/>
        </authorList>
    </citation>
    <scope>NUCLEOTIDE SEQUENCE [LARGE SCALE GENOMIC DNA]</scope>
    <source>
        <strain evidence="3">CMW44962</strain>
    </source>
</reference>
<keyword evidence="1" id="KW-0479">Metal-binding</keyword>
<gene>
    <name evidence="3" type="ORF">Tdes44962_MAKER09770</name>
</gene>
<dbReference type="InterPro" id="IPR001878">
    <property type="entry name" value="Znf_CCHC"/>
</dbReference>
<proteinExistence type="predicted"/>
<evidence type="ECO:0000259" key="2">
    <source>
        <dbReference type="PROSITE" id="PS50158"/>
    </source>
</evidence>
<dbReference type="SUPFAM" id="SSF57756">
    <property type="entry name" value="Retrovirus zinc finger-like domains"/>
    <property type="match status" value="1"/>
</dbReference>
<evidence type="ECO:0000256" key="1">
    <source>
        <dbReference type="PROSITE-ProRule" id="PRU00047"/>
    </source>
</evidence>
<keyword evidence="1" id="KW-0862">Zinc</keyword>
<accession>A0A9W7SRJ7</accession>
<evidence type="ECO:0000313" key="3">
    <source>
        <dbReference type="EMBL" id="KAH9827282.1"/>
    </source>
</evidence>
<name>A0A9W7SRJ7_9PEZI</name>
<dbReference type="AlphaFoldDB" id="A0A9W7SRJ7"/>
<dbReference type="EMBL" id="RIBY02001893">
    <property type="protein sequence ID" value="KAH9827282.1"/>
    <property type="molecule type" value="Genomic_DNA"/>
</dbReference>
<dbReference type="Proteomes" id="UP001138500">
    <property type="component" value="Unassembled WGS sequence"/>
</dbReference>
<organism evidence="3 4">
    <name type="scientific">Teratosphaeria destructans</name>
    <dbReference type="NCBI Taxonomy" id="418781"/>
    <lineage>
        <taxon>Eukaryota</taxon>
        <taxon>Fungi</taxon>
        <taxon>Dikarya</taxon>
        <taxon>Ascomycota</taxon>
        <taxon>Pezizomycotina</taxon>
        <taxon>Dothideomycetes</taxon>
        <taxon>Dothideomycetidae</taxon>
        <taxon>Mycosphaerellales</taxon>
        <taxon>Teratosphaeriaceae</taxon>
        <taxon>Teratosphaeria</taxon>
    </lineage>
</organism>
<dbReference type="GO" id="GO:0008270">
    <property type="term" value="F:zinc ion binding"/>
    <property type="evidence" value="ECO:0007669"/>
    <property type="project" value="UniProtKB-KW"/>
</dbReference>
<feature type="domain" description="CCHC-type" evidence="2">
    <location>
        <begin position="140"/>
        <end position="153"/>
    </location>
</feature>
<dbReference type="InterPro" id="IPR036875">
    <property type="entry name" value="Znf_CCHC_sf"/>
</dbReference>
<feature type="non-terminal residue" evidence="3">
    <location>
        <position position="1"/>
    </location>
</feature>
<evidence type="ECO:0000313" key="4">
    <source>
        <dbReference type="Proteomes" id="UP001138500"/>
    </source>
</evidence>
<keyword evidence="4" id="KW-1185">Reference proteome</keyword>